<organism evidence="1 2">
    <name type="scientific">Bizionia arctica</name>
    <dbReference type="NCBI Taxonomy" id="1495645"/>
    <lineage>
        <taxon>Bacteria</taxon>
        <taxon>Pseudomonadati</taxon>
        <taxon>Bacteroidota</taxon>
        <taxon>Flavobacteriia</taxon>
        <taxon>Flavobacteriales</taxon>
        <taxon>Flavobacteriaceae</taxon>
        <taxon>Bizionia</taxon>
    </lineage>
</organism>
<evidence type="ECO:0000313" key="1">
    <source>
        <dbReference type="EMBL" id="GGG45031.1"/>
    </source>
</evidence>
<name>A0A917LMU0_9FLAO</name>
<comment type="caution">
    <text evidence="1">The sequence shown here is derived from an EMBL/GenBank/DDBJ whole genome shotgun (WGS) entry which is preliminary data.</text>
</comment>
<keyword evidence="2" id="KW-1185">Reference proteome</keyword>
<dbReference type="RefSeq" id="WP_229736616.1">
    <property type="nucleotide sequence ID" value="NZ_BMFQ01000002.1"/>
</dbReference>
<protein>
    <submittedName>
        <fullName evidence="1">Uncharacterized protein</fullName>
    </submittedName>
</protein>
<evidence type="ECO:0000313" key="2">
    <source>
        <dbReference type="Proteomes" id="UP000625976"/>
    </source>
</evidence>
<reference evidence="1" key="1">
    <citation type="journal article" date="2014" name="Int. J. Syst. Evol. Microbiol.">
        <title>Complete genome sequence of Corynebacterium casei LMG S-19264T (=DSM 44701T), isolated from a smear-ripened cheese.</title>
        <authorList>
            <consortium name="US DOE Joint Genome Institute (JGI-PGF)"/>
            <person name="Walter F."/>
            <person name="Albersmeier A."/>
            <person name="Kalinowski J."/>
            <person name="Ruckert C."/>
        </authorList>
    </citation>
    <scope>NUCLEOTIDE SEQUENCE</scope>
    <source>
        <strain evidence="1">CGMCC 1.12751</strain>
    </source>
</reference>
<dbReference type="Proteomes" id="UP000625976">
    <property type="component" value="Unassembled WGS sequence"/>
</dbReference>
<dbReference type="AlphaFoldDB" id="A0A917LMU0"/>
<gene>
    <name evidence="1" type="ORF">GCM10010976_15790</name>
</gene>
<sequence length="557" mass="65673">MMLYIKFEIHDPPKFEDFQKLYDHMVKVRQAGFKFDDKGPEFDWDTMSEEEIDVAMEELNAFLDQQVEPEKHRCKELMPNYVTVFLESYLQSDSENLESFGSYDVFSIFNYLEFGFEVDMESLKKINEHLGIVAFSTGNYPFGGMERFLMTLAAYNLKPVACFDGFHECELIWRSRFDYESVILLKKQNGLQKIKKLIRSSFFKKFLFSLLIVISNTVVAQIRNPQFKANTIKDVLVLEKPEFSSPEKDILFFFSETYLFDLRNYSMDVKELTFVHTVYTPDETRISVDTLRFKYENHFIKNPLISKKPILDYIGIDSISKKGKTVKLFHFDEDLDYIYQVYELKNEQIISLADNTSVKYYNTKYTYNNKRQLLEAETIDDYGIRELITATYNENNTISSKKRFETSDGVTITTTNYSYKNDLLTKVERRSVLYFVPLDQVKTPLEKIDYSKYTNSDTFINLNTVNLTYNEKSELIKIVDTNKGFSENEGVDYEDMELFILQQKPKKLIIHAGLPKKRTYEYIFDDLGHPKEINSYVVEAHKTWLHKKTAFKILFSE</sequence>
<proteinExistence type="predicted"/>
<reference evidence="1" key="2">
    <citation type="submission" date="2020-09" db="EMBL/GenBank/DDBJ databases">
        <authorList>
            <person name="Sun Q."/>
            <person name="Zhou Y."/>
        </authorList>
    </citation>
    <scope>NUCLEOTIDE SEQUENCE</scope>
    <source>
        <strain evidence="1">CGMCC 1.12751</strain>
    </source>
</reference>
<dbReference type="EMBL" id="BMFQ01000002">
    <property type="protein sequence ID" value="GGG45031.1"/>
    <property type="molecule type" value="Genomic_DNA"/>
</dbReference>
<accession>A0A917LMU0</accession>